<sequence>MKATSSSSSSSNPGTPGATSSKSIASINGEVVLSVDPDYGDFLPSGGTSEHMLVNLSSQRLAIKVRCSDNALFRVNPVFCFIEPGLCASLIINRLPGPPKYDKIVLHFMKNSDKDAQIKEIFKNPNANPEKLTIPLNCSHSTGKDHEDDKLPEKK</sequence>
<keyword evidence="4" id="KW-1185">Reference proteome</keyword>
<organism evidence="4 5">
    <name type="scientific">Panagrolaimus superbus</name>
    <dbReference type="NCBI Taxonomy" id="310955"/>
    <lineage>
        <taxon>Eukaryota</taxon>
        <taxon>Metazoa</taxon>
        <taxon>Ecdysozoa</taxon>
        <taxon>Nematoda</taxon>
        <taxon>Chromadorea</taxon>
        <taxon>Rhabditida</taxon>
        <taxon>Tylenchina</taxon>
        <taxon>Panagrolaimomorpha</taxon>
        <taxon>Panagrolaimoidea</taxon>
        <taxon>Panagrolaimidae</taxon>
        <taxon>Panagrolaimus</taxon>
    </lineage>
</organism>
<dbReference type="SUPFAM" id="SSF49354">
    <property type="entry name" value="PapD-like"/>
    <property type="match status" value="1"/>
</dbReference>
<dbReference type="AlphaFoldDB" id="A0A914ZDS9"/>
<dbReference type="PANTHER" id="PTHR22947:SF15">
    <property type="entry name" value="MAJOR SPERM PROTEIN"/>
    <property type="match status" value="1"/>
</dbReference>
<evidence type="ECO:0000256" key="2">
    <source>
        <dbReference type="SAM" id="MobiDB-lite"/>
    </source>
</evidence>
<evidence type="ECO:0000313" key="4">
    <source>
        <dbReference type="Proteomes" id="UP000887577"/>
    </source>
</evidence>
<feature type="region of interest" description="Disordered" evidence="2">
    <location>
        <begin position="134"/>
        <end position="155"/>
    </location>
</feature>
<evidence type="ECO:0000313" key="5">
    <source>
        <dbReference type="WBParaSite" id="PSU_v2.g8428.t1"/>
    </source>
</evidence>
<dbReference type="PANTHER" id="PTHR22947">
    <property type="entry name" value="MAJOR SPERM PROTEIN"/>
    <property type="match status" value="1"/>
</dbReference>
<evidence type="ECO:0000256" key="1">
    <source>
        <dbReference type="RuleBase" id="RU003425"/>
    </source>
</evidence>
<comment type="function">
    <text evidence="1">Central component in molecular interactions underlying sperm crawling. Forms an extensive filament system that extends from sperm villipoda, along the leading edge of the pseudopod.</text>
</comment>
<dbReference type="Proteomes" id="UP000887577">
    <property type="component" value="Unplaced"/>
</dbReference>
<feature type="region of interest" description="Disordered" evidence="2">
    <location>
        <begin position="1"/>
        <end position="23"/>
    </location>
</feature>
<keyword evidence="1" id="KW-0206">Cytoskeleton</keyword>
<reference evidence="5" key="1">
    <citation type="submission" date="2022-11" db="UniProtKB">
        <authorList>
            <consortium name="WormBaseParasite"/>
        </authorList>
    </citation>
    <scope>IDENTIFICATION</scope>
</reference>
<dbReference type="InterPro" id="IPR000535">
    <property type="entry name" value="MSP_dom"/>
</dbReference>
<evidence type="ECO:0000259" key="3">
    <source>
        <dbReference type="PROSITE" id="PS50202"/>
    </source>
</evidence>
<dbReference type="InterPro" id="IPR051774">
    <property type="entry name" value="Sperm-specific_class_P"/>
</dbReference>
<proteinExistence type="predicted"/>
<keyword evidence="1" id="KW-0963">Cytoplasm</keyword>
<name>A0A914ZDS9_9BILA</name>
<feature type="compositionally biased region" description="Low complexity" evidence="2">
    <location>
        <begin position="1"/>
        <end position="21"/>
    </location>
</feature>
<feature type="compositionally biased region" description="Basic and acidic residues" evidence="2">
    <location>
        <begin position="142"/>
        <end position="155"/>
    </location>
</feature>
<dbReference type="WBParaSite" id="PSU_v2.g8428.t1">
    <property type="protein sequence ID" value="PSU_v2.g8428.t1"/>
    <property type="gene ID" value="PSU_v2.g8428"/>
</dbReference>
<dbReference type="PROSITE" id="PS50202">
    <property type="entry name" value="MSP"/>
    <property type="match status" value="1"/>
</dbReference>
<dbReference type="Gene3D" id="2.60.40.10">
    <property type="entry name" value="Immunoglobulins"/>
    <property type="match status" value="1"/>
</dbReference>
<dbReference type="InterPro" id="IPR008962">
    <property type="entry name" value="PapD-like_sf"/>
</dbReference>
<dbReference type="Pfam" id="PF00635">
    <property type="entry name" value="Motile_Sperm"/>
    <property type="match status" value="1"/>
</dbReference>
<dbReference type="InterPro" id="IPR013783">
    <property type="entry name" value="Ig-like_fold"/>
</dbReference>
<protein>
    <recommendedName>
        <fullName evidence="1">Major sperm protein</fullName>
    </recommendedName>
</protein>
<feature type="domain" description="MSP" evidence="3">
    <location>
        <begin position="32"/>
        <end position="137"/>
    </location>
</feature>
<accession>A0A914ZDS9</accession>